<evidence type="ECO:0000313" key="2">
    <source>
        <dbReference type="Proteomes" id="UP000725002"/>
    </source>
</evidence>
<name>A0A940DR23_9BACT</name>
<reference evidence="1" key="2">
    <citation type="journal article" date="2021" name="PeerJ">
        <title>Extensive microbial diversity within the chicken gut microbiome revealed by metagenomics and culture.</title>
        <authorList>
            <person name="Gilroy R."/>
            <person name="Ravi A."/>
            <person name="Getino M."/>
            <person name="Pursley I."/>
            <person name="Horton D.L."/>
            <person name="Alikhan N.F."/>
            <person name="Baker D."/>
            <person name="Gharbi K."/>
            <person name="Hall N."/>
            <person name="Watson M."/>
            <person name="Adriaenssens E.M."/>
            <person name="Foster-Nyarko E."/>
            <person name="Jarju S."/>
            <person name="Secka A."/>
            <person name="Antonio M."/>
            <person name="Oren A."/>
            <person name="Chaudhuri R.R."/>
            <person name="La Ragione R."/>
            <person name="Hildebrand F."/>
            <person name="Pallen M.J."/>
        </authorList>
    </citation>
    <scope>NUCLEOTIDE SEQUENCE</scope>
    <source>
        <strain evidence="1">G3-8215</strain>
    </source>
</reference>
<accession>A0A940DR23</accession>
<dbReference type="EMBL" id="JADILV010000024">
    <property type="protein sequence ID" value="MBO8483225.1"/>
    <property type="molecule type" value="Genomic_DNA"/>
</dbReference>
<organism evidence="1 2">
    <name type="scientific">Candidatus Cryptobacteroides avicola</name>
    <dbReference type="NCBI Taxonomy" id="2840757"/>
    <lineage>
        <taxon>Bacteria</taxon>
        <taxon>Pseudomonadati</taxon>
        <taxon>Bacteroidota</taxon>
        <taxon>Bacteroidia</taxon>
        <taxon>Bacteroidales</taxon>
        <taxon>Candidatus Cryptobacteroides</taxon>
    </lineage>
</organism>
<dbReference type="Proteomes" id="UP000725002">
    <property type="component" value="Unassembled WGS sequence"/>
</dbReference>
<evidence type="ECO:0000313" key="1">
    <source>
        <dbReference type="EMBL" id="MBO8483225.1"/>
    </source>
</evidence>
<dbReference type="AlphaFoldDB" id="A0A940DR23"/>
<reference evidence="1" key="1">
    <citation type="submission" date="2020-10" db="EMBL/GenBank/DDBJ databases">
        <authorList>
            <person name="Gilroy R."/>
        </authorList>
    </citation>
    <scope>NUCLEOTIDE SEQUENCE</scope>
    <source>
        <strain evidence="1">G3-8215</strain>
    </source>
</reference>
<gene>
    <name evidence="1" type="ORF">IAB75_03815</name>
</gene>
<sequence length="212" mass="24089">MMKGRILAHLGIFRAVYARDCEIRKISREEAGIFLEQTHSYGGAKCRYCYGVFLKRGRVKNAATVSGGPATEDISPGTLIAAAAFSNARRWNKGGKEIRSYEWIRYASLPDIRINGGMGKVLKRFTDDIRPDDIMSYADLEWSDGQAYRRLGFEHDGDKEPVTFAVDTATWKRIPLRSPRNGSEPAMDLAMPSIRYFRNFGSRKYRLKLYDA</sequence>
<comment type="caution">
    <text evidence="1">The sequence shown here is derived from an EMBL/GenBank/DDBJ whole genome shotgun (WGS) entry which is preliminary data.</text>
</comment>
<protein>
    <submittedName>
        <fullName evidence="1">Uncharacterized protein</fullName>
    </submittedName>
</protein>
<proteinExistence type="predicted"/>